<gene>
    <name evidence="2" type="ORF">FPZ52_03970</name>
</gene>
<accession>A0A5B8IWG1</accession>
<dbReference type="RefSeq" id="WP_146363921.1">
    <property type="nucleotide sequence ID" value="NZ_CP042261.1"/>
</dbReference>
<feature type="signal peptide" evidence="1">
    <location>
        <begin position="1"/>
        <end position="21"/>
    </location>
</feature>
<dbReference type="OrthoDB" id="7658791at2"/>
<dbReference type="Proteomes" id="UP000318483">
    <property type="component" value="Chromosome"/>
</dbReference>
<keyword evidence="1" id="KW-0732">Signal</keyword>
<feature type="chain" id="PRO_5023006180" evidence="1">
    <location>
        <begin position="22"/>
        <end position="191"/>
    </location>
</feature>
<dbReference type="KEGG" id="lit:FPZ52_03970"/>
<evidence type="ECO:0000256" key="1">
    <source>
        <dbReference type="SAM" id="SignalP"/>
    </source>
</evidence>
<protein>
    <submittedName>
        <fullName evidence="2">5-aminolevulic acid synthase</fullName>
    </submittedName>
</protein>
<organism evidence="2 3">
    <name type="scientific">Qingshengfaniella alkalisoli</name>
    <dbReference type="NCBI Taxonomy" id="2599296"/>
    <lineage>
        <taxon>Bacteria</taxon>
        <taxon>Pseudomonadati</taxon>
        <taxon>Pseudomonadota</taxon>
        <taxon>Alphaproteobacteria</taxon>
        <taxon>Rhodobacterales</taxon>
        <taxon>Paracoccaceae</taxon>
        <taxon>Qingshengfaniella</taxon>
    </lineage>
</organism>
<evidence type="ECO:0000313" key="3">
    <source>
        <dbReference type="Proteomes" id="UP000318483"/>
    </source>
</evidence>
<reference evidence="2 3" key="1">
    <citation type="submission" date="2019-07" db="EMBL/GenBank/DDBJ databases">
        <title>Litoreibacter alkalisoli sp. nov., isolated from saline-alkaline soil.</title>
        <authorList>
            <person name="Wang S."/>
            <person name="Xu L."/>
            <person name="Xing Y.-T."/>
            <person name="Sun J.-Q."/>
        </authorList>
    </citation>
    <scope>NUCLEOTIDE SEQUENCE [LARGE SCALE GENOMIC DNA]</scope>
    <source>
        <strain evidence="2 3">LN3S51</strain>
    </source>
</reference>
<proteinExistence type="predicted"/>
<dbReference type="EMBL" id="CP042261">
    <property type="protein sequence ID" value="QDY68868.1"/>
    <property type="molecule type" value="Genomic_DNA"/>
</dbReference>
<keyword evidence="3" id="KW-1185">Reference proteome</keyword>
<name>A0A5B8IWG1_9RHOB</name>
<sequence length="191" mass="19861">MMLRNLISLAIAIAPVTAALAEPVDFSTADQMLFDPDGAEVAIFPDAGLSDEDRQRIAVVGSQQVYYGAFAISPDEGLLSEATAAVANFNSADAAMRAALTECNTRRKSGTAQCVPAAHIRPKGWEARTLQLSATGTEAVRGDYRALPSPKAFAASQSTGGWAMTSGSADDAVSECASKTGAEDCTVVLRD</sequence>
<evidence type="ECO:0000313" key="2">
    <source>
        <dbReference type="EMBL" id="QDY68868.1"/>
    </source>
</evidence>
<dbReference type="AlphaFoldDB" id="A0A5B8IWG1"/>